<reference evidence="1" key="1">
    <citation type="journal article" date="2015" name="Nature">
        <title>Complex archaea that bridge the gap between prokaryotes and eukaryotes.</title>
        <authorList>
            <person name="Spang A."/>
            <person name="Saw J.H."/>
            <person name="Jorgensen S.L."/>
            <person name="Zaremba-Niedzwiedzka K."/>
            <person name="Martijn J."/>
            <person name="Lind A.E."/>
            <person name="van Eijk R."/>
            <person name="Schleper C."/>
            <person name="Guy L."/>
            <person name="Ettema T.J."/>
        </authorList>
    </citation>
    <scope>NUCLEOTIDE SEQUENCE</scope>
</reference>
<dbReference type="SUPFAM" id="SSF50118">
    <property type="entry name" value="Cell growth inhibitor/plasmid maintenance toxic component"/>
    <property type="match status" value="1"/>
</dbReference>
<organism evidence="1">
    <name type="scientific">marine sediment metagenome</name>
    <dbReference type="NCBI Taxonomy" id="412755"/>
    <lineage>
        <taxon>unclassified sequences</taxon>
        <taxon>metagenomes</taxon>
        <taxon>ecological metagenomes</taxon>
    </lineage>
</organism>
<sequence>MTQGNIHRICDCNEIVCRVQTELGIETPYILCAPVLPRSEWGALTPNLHIPIHLDGVPHIIIMSQLIAIPGAQIGSVTGDASVWHDEIVAAIYLLISGF</sequence>
<gene>
    <name evidence="1" type="ORF">LCGC14_2226500</name>
</gene>
<evidence type="ECO:0000313" key="1">
    <source>
        <dbReference type="EMBL" id="KKL58326.1"/>
    </source>
</evidence>
<accession>A0A0F9DX37</accession>
<dbReference type="Gene3D" id="2.30.30.110">
    <property type="match status" value="1"/>
</dbReference>
<dbReference type="EMBL" id="LAZR01029864">
    <property type="protein sequence ID" value="KKL58326.1"/>
    <property type="molecule type" value="Genomic_DNA"/>
</dbReference>
<name>A0A0F9DX37_9ZZZZ</name>
<dbReference type="AlphaFoldDB" id="A0A0F9DX37"/>
<dbReference type="InterPro" id="IPR011067">
    <property type="entry name" value="Plasmid_toxin/cell-grow_inhib"/>
</dbReference>
<protein>
    <submittedName>
        <fullName evidence="1">Uncharacterized protein</fullName>
    </submittedName>
</protein>
<comment type="caution">
    <text evidence="1">The sequence shown here is derived from an EMBL/GenBank/DDBJ whole genome shotgun (WGS) entry which is preliminary data.</text>
</comment>
<proteinExistence type="predicted"/>